<keyword evidence="3" id="KW-1185">Reference proteome</keyword>
<reference evidence="2 3" key="1">
    <citation type="submission" date="2019-09" db="EMBL/GenBank/DDBJ databases">
        <authorList>
            <person name="Ou C."/>
        </authorList>
    </citation>
    <scope>NUCLEOTIDE SEQUENCE [LARGE SCALE GENOMIC DNA]</scope>
    <source>
        <strain evidence="2">S2</strain>
        <tissue evidence="2">Leaf</tissue>
    </source>
</reference>
<feature type="compositionally biased region" description="Gly residues" evidence="1">
    <location>
        <begin position="265"/>
        <end position="282"/>
    </location>
</feature>
<sequence length="288" mass="32511">MEEKNECRTRGAAIPKWKGRQLCLFDSTRKCGNIIFLDEDLDRMSVICNMTLHVADHAYKEYQHDCSEPPPGVDGDQWVEMLEYWDNPKTKVAEKNKYNRDLKTMNHTTGSKTFARTSMESQIQSIVESREEDTFEVRTQIYVEQMRSETRNRMVSYASSSGARYSRKSSKGALGKVVAENNELKRKEEEASRKLAEVKAELEKSKTSQEQPPAPAYPMQHMPFQPQWFQWWIIPRFVFGLLSSNFDGDMLRYLGAHGGLAEGFGSQGGSAEGPGAQGGSAEGSGSIK</sequence>
<evidence type="ECO:0000313" key="3">
    <source>
        <dbReference type="Proteomes" id="UP000327157"/>
    </source>
</evidence>
<name>A0A5N5H1U2_9ROSA</name>
<dbReference type="PANTHER" id="PTHR33144:SF25">
    <property type="entry name" value="DUF4216 DOMAIN-CONTAINING PROTEIN"/>
    <property type="match status" value="1"/>
</dbReference>
<dbReference type="InterPro" id="IPR004252">
    <property type="entry name" value="Probable_transposase_24"/>
</dbReference>
<proteinExistence type="predicted"/>
<feature type="compositionally biased region" description="Basic and acidic residues" evidence="1">
    <location>
        <begin position="186"/>
        <end position="207"/>
    </location>
</feature>
<feature type="region of interest" description="Disordered" evidence="1">
    <location>
        <begin position="186"/>
        <end position="215"/>
    </location>
</feature>
<protein>
    <submittedName>
        <fullName evidence="2">Uncharacterized protein</fullName>
    </submittedName>
</protein>
<feature type="region of interest" description="Disordered" evidence="1">
    <location>
        <begin position="265"/>
        <end position="288"/>
    </location>
</feature>
<dbReference type="PANTHER" id="PTHR33144">
    <property type="entry name" value="OS10G0409366 PROTEIN-RELATED"/>
    <property type="match status" value="1"/>
</dbReference>
<dbReference type="AlphaFoldDB" id="A0A5N5H1U2"/>
<organism evidence="2 3">
    <name type="scientific">Pyrus ussuriensis x Pyrus communis</name>
    <dbReference type="NCBI Taxonomy" id="2448454"/>
    <lineage>
        <taxon>Eukaryota</taxon>
        <taxon>Viridiplantae</taxon>
        <taxon>Streptophyta</taxon>
        <taxon>Embryophyta</taxon>
        <taxon>Tracheophyta</taxon>
        <taxon>Spermatophyta</taxon>
        <taxon>Magnoliopsida</taxon>
        <taxon>eudicotyledons</taxon>
        <taxon>Gunneridae</taxon>
        <taxon>Pentapetalae</taxon>
        <taxon>rosids</taxon>
        <taxon>fabids</taxon>
        <taxon>Rosales</taxon>
        <taxon>Rosaceae</taxon>
        <taxon>Amygdaloideae</taxon>
        <taxon>Maleae</taxon>
        <taxon>Pyrus</taxon>
    </lineage>
</organism>
<evidence type="ECO:0000256" key="1">
    <source>
        <dbReference type="SAM" id="MobiDB-lite"/>
    </source>
</evidence>
<dbReference type="Proteomes" id="UP000327157">
    <property type="component" value="Unassembled WGS sequence"/>
</dbReference>
<reference evidence="2 3" key="2">
    <citation type="submission" date="2019-11" db="EMBL/GenBank/DDBJ databases">
        <title>A de novo genome assembly of a pear dwarfing rootstock.</title>
        <authorList>
            <person name="Wang F."/>
            <person name="Wang J."/>
            <person name="Li S."/>
            <person name="Zhang Y."/>
            <person name="Fang M."/>
            <person name="Ma L."/>
            <person name="Zhao Y."/>
            <person name="Jiang S."/>
        </authorList>
    </citation>
    <scope>NUCLEOTIDE SEQUENCE [LARGE SCALE GENOMIC DNA]</scope>
    <source>
        <strain evidence="2">S2</strain>
        <tissue evidence="2">Leaf</tissue>
    </source>
</reference>
<accession>A0A5N5H1U2</accession>
<dbReference type="EMBL" id="SMOL01000360">
    <property type="protein sequence ID" value="KAB2620141.1"/>
    <property type="molecule type" value="Genomic_DNA"/>
</dbReference>
<evidence type="ECO:0000313" key="2">
    <source>
        <dbReference type="EMBL" id="KAB2620141.1"/>
    </source>
</evidence>
<gene>
    <name evidence="2" type="ORF">D8674_039868</name>
</gene>
<dbReference type="Pfam" id="PF03004">
    <property type="entry name" value="Transposase_24"/>
    <property type="match status" value="1"/>
</dbReference>
<comment type="caution">
    <text evidence="2">The sequence shown here is derived from an EMBL/GenBank/DDBJ whole genome shotgun (WGS) entry which is preliminary data.</text>
</comment>